<keyword evidence="2" id="KW-1185">Reference proteome</keyword>
<dbReference type="EMBL" id="CM045760">
    <property type="protein sequence ID" value="KAI8027190.1"/>
    <property type="molecule type" value="Genomic_DNA"/>
</dbReference>
<organism evidence="1 2">
    <name type="scientific">Camellia lanceoleosa</name>
    <dbReference type="NCBI Taxonomy" id="1840588"/>
    <lineage>
        <taxon>Eukaryota</taxon>
        <taxon>Viridiplantae</taxon>
        <taxon>Streptophyta</taxon>
        <taxon>Embryophyta</taxon>
        <taxon>Tracheophyta</taxon>
        <taxon>Spermatophyta</taxon>
        <taxon>Magnoliopsida</taxon>
        <taxon>eudicotyledons</taxon>
        <taxon>Gunneridae</taxon>
        <taxon>Pentapetalae</taxon>
        <taxon>asterids</taxon>
        <taxon>Ericales</taxon>
        <taxon>Theaceae</taxon>
        <taxon>Camellia</taxon>
    </lineage>
</organism>
<protein>
    <submittedName>
        <fullName evidence="1">Uncharacterized protein</fullName>
    </submittedName>
</protein>
<comment type="caution">
    <text evidence="1">The sequence shown here is derived from an EMBL/GenBank/DDBJ whole genome shotgun (WGS) entry which is preliminary data.</text>
</comment>
<accession>A0ACC0INP1</accession>
<name>A0ACC0INP1_9ERIC</name>
<gene>
    <name evidence="1" type="ORF">LOK49_LG02G00644</name>
</gene>
<proteinExistence type="predicted"/>
<dbReference type="Proteomes" id="UP001060215">
    <property type="component" value="Chromosome 3"/>
</dbReference>
<reference evidence="1 2" key="1">
    <citation type="journal article" date="2022" name="Plant J.">
        <title>Chromosome-level genome of Camellia lanceoleosa provides a valuable resource for understanding genome evolution and self-incompatibility.</title>
        <authorList>
            <person name="Gong W."/>
            <person name="Xiao S."/>
            <person name="Wang L."/>
            <person name="Liao Z."/>
            <person name="Chang Y."/>
            <person name="Mo W."/>
            <person name="Hu G."/>
            <person name="Li W."/>
            <person name="Zhao G."/>
            <person name="Zhu H."/>
            <person name="Hu X."/>
            <person name="Ji K."/>
            <person name="Xiang X."/>
            <person name="Song Q."/>
            <person name="Yuan D."/>
            <person name="Jin S."/>
            <person name="Zhang L."/>
        </authorList>
    </citation>
    <scope>NUCLEOTIDE SEQUENCE [LARGE SCALE GENOMIC DNA]</scope>
    <source>
        <strain evidence="1">SQ_2022a</strain>
    </source>
</reference>
<evidence type="ECO:0000313" key="2">
    <source>
        <dbReference type="Proteomes" id="UP001060215"/>
    </source>
</evidence>
<sequence length="115" mass="12743">MLFCRCVACALLVVYLGLSYGLYVPDWKFELLSSTSMTPTNGNFVYTVTCSTRGDHGPACNAVGMTDHCVLGLNHLYPKPVYRNLKVTLFKSIGQLSYNSPSWCHAPFDPKDILS</sequence>
<evidence type="ECO:0000313" key="1">
    <source>
        <dbReference type="EMBL" id="KAI8027190.1"/>
    </source>
</evidence>